<reference evidence="10 11" key="1">
    <citation type="submission" date="2016-10" db="EMBL/GenBank/DDBJ databases">
        <authorList>
            <person name="de Groot N.N."/>
        </authorList>
    </citation>
    <scope>NUCLEOTIDE SEQUENCE [LARGE SCALE GENOMIC DNA]</scope>
    <source>
        <strain evidence="10 11">DSM 21632</strain>
    </source>
</reference>
<keyword evidence="11" id="KW-1185">Reference proteome</keyword>
<feature type="transmembrane region" description="Helical" evidence="8">
    <location>
        <begin position="207"/>
        <end position="233"/>
    </location>
</feature>
<dbReference type="PANTHER" id="PTHR22911:SF137">
    <property type="entry name" value="SOLUTE CARRIER FAMILY 35 MEMBER G2-RELATED"/>
    <property type="match status" value="1"/>
</dbReference>
<organism evidence="10 11">
    <name type="scientific">Alteribacillus persepolensis</name>
    <dbReference type="NCBI Taxonomy" id="568899"/>
    <lineage>
        <taxon>Bacteria</taxon>
        <taxon>Bacillati</taxon>
        <taxon>Bacillota</taxon>
        <taxon>Bacilli</taxon>
        <taxon>Bacillales</taxon>
        <taxon>Bacillaceae</taxon>
        <taxon>Alteribacillus</taxon>
    </lineage>
</organism>
<feature type="transmembrane region" description="Helical" evidence="8">
    <location>
        <begin position="78"/>
        <end position="96"/>
    </location>
</feature>
<dbReference type="InterPro" id="IPR037185">
    <property type="entry name" value="EmrE-like"/>
</dbReference>
<dbReference type="PANTHER" id="PTHR22911">
    <property type="entry name" value="ACYL-MALONYL CONDENSING ENZYME-RELATED"/>
    <property type="match status" value="1"/>
</dbReference>
<keyword evidence="5 8" id="KW-0812">Transmembrane</keyword>
<dbReference type="InterPro" id="IPR004626">
    <property type="entry name" value="RarD"/>
</dbReference>
<feature type="domain" description="EamA" evidence="9">
    <location>
        <begin position="8"/>
        <end position="148"/>
    </location>
</feature>
<evidence type="ECO:0000259" key="9">
    <source>
        <dbReference type="Pfam" id="PF00892"/>
    </source>
</evidence>
<comment type="similarity">
    <text evidence="2">Belongs to the EamA transporter family.</text>
</comment>
<feature type="transmembrane region" description="Helical" evidence="8">
    <location>
        <begin position="39"/>
        <end position="57"/>
    </location>
</feature>
<evidence type="ECO:0000256" key="4">
    <source>
        <dbReference type="ARBA" id="ARBA00022475"/>
    </source>
</evidence>
<gene>
    <name evidence="10" type="ORF">SAMN05192534_11566</name>
</gene>
<feature type="domain" description="EamA" evidence="9">
    <location>
        <begin position="157"/>
        <end position="286"/>
    </location>
</feature>
<proteinExistence type="inferred from homology"/>
<dbReference type="AlphaFoldDB" id="A0A1G8GFC4"/>
<name>A0A1G8GFC4_9BACI</name>
<evidence type="ECO:0000256" key="2">
    <source>
        <dbReference type="ARBA" id="ARBA00007362"/>
    </source>
</evidence>
<evidence type="ECO:0000256" key="1">
    <source>
        <dbReference type="ARBA" id="ARBA00004651"/>
    </source>
</evidence>
<feature type="transmembrane region" description="Helical" evidence="8">
    <location>
        <begin position="132"/>
        <end position="149"/>
    </location>
</feature>
<evidence type="ECO:0000256" key="3">
    <source>
        <dbReference type="ARBA" id="ARBA00022448"/>
    </source>
</evidence>
<feature type="transmembrane region" description="Helical" evidence="8">
    <location>
        <begin position="270"/>
        <end position="289"/>
    </location>
</feature>
<dbReference type="Pfam" id="PF00892">
    <property type="entry name" value="EamA"/>
    <property type="match status" value="2"/>
</dbReference>
<feature type="transmembrane region" description="Helical" evidence="8">
    <location>
        <begin position="108"/>
        <end position="125"/>
    </location>
</feature>
<comment type="subcellular location">
    <subcellularLocation>
        <location evidence="1">Cell membrane</location>
        <topology evidence="1">Multi-pass membrane protein</topology>
    </subcellularLocation>
</comment>
<dbReference type="RefSeq" id="WP_091274345.1">
    <property type="nucleotide sequence ID" value="NZ_FNDK01000015.1"/>
</dbReference>
<feature type="transmembrane region" description="Helical" evidence="8">
    <location>
        <begin position="240"/>
        <end position="264"/>
    </location>
</feature>
<evidence type="ECO:0000256" key="5">
    <source>
        <dbReference type="ARBA" id="ARBA00022692"/>
    </source>
</evidence>
<keyword evidence="3" id="KW-0813">Transport</keyword>
<dbReference type="NCBIfam" id="TIGR00688">
    <property type="entry name" value="rarD"/>
    <property type="match status" value="1"/>
</dbReference>
<dbReference type="SUPFAM" id="SSF103481">
    <property type="entry name" value="Multidrug resistance efflux transporter EmrE"/>
    <property type="match status" value="2"/>
</dbReference>
<feature type="transmembrane region" description="Helical" evidence="8">
    <location>
        <begin position="155"/>
        <end position="171"/>
    </location>
</feature>
<dbReference type="GO" id="GO:0005886">
    <property type="term" value="C:plasma membrane"/>
    <property type="evidence" value="ECO:0007669"/>
    <property type="project" value="UniProtKB-SubCell"/>
</dbReference>
<keyword evidence="7 8" id="KW-0472">Membrane</keyword>
<feature type="transmembrane region" description="Helical" evidence="8">
    <location>
        <begin position="7"/>
        <end position="27"/>
    </location>
</feature>
<protein>
    <submittedName>
        <fullName evidence="10">Chloramphenicol-sensitive protein RarD</fullName>
    </submittedName>
</protein>
<accession>A0A1G8GFC4</accession>
<dbReference type="InterPro" id="IPR000620">
    <property type="entry name" value="EamA_dom"/>
</dbReference>
<sequence>MKENQQLQGVLAAIAAYIIWGFLPLYWKLVGSVPAGEVLAHRIIWALVIMFIILLAIGKWTGVWREIRDVLTSFRKGTAIGLAAIFISLNWFIFIFAVNSDRVIEVSLGYYINPLINVVLATIFLKERLSKAEVFSFILAVAGVLLLTFHYGYMPWAALGLALSFGTYGLIKKMAPIGAWTGLTIETAMMTPFALIFLIVWNDDPAAVFYGSIEMALLLMGAGAATAFPLLLFAAGTKRISFALVGFLQYLAPTIMLVLGIFVFREPFSMEQLLSFAIVWIGLMVFTASRSNATWKLRKQNKIEKNANAS</sequence>
<evidence type="ECO:0000313" key="11">
    <source>
        <dbReference type="Proteomes" id="UP000199163"/>
    </source>
</evidence>
<evidence type="ECO:0000256" key="6">
    <source>
        <dbReference type="ARBA" id="ARBA00022989"/>
    </source>
</evidence>
<dbReference type="EMBL" id="FNDK01000015">
    <property type="protein sequence ID" value="SDH92987.1"/>
    <property type="molecule type" value="Genomic_DNA"/>
</dbReference>
<dbReference type="STRING" id="568899.SAMN05192534_11566"/>
<dbReference type="Proteomes" id="UP000199163">
    <property type="component" value="Unassembled WGS sequence"/>
</dbReference>
<evidence type="ECO:0000256" key="8">
    <source>
        <dbReference type="SAM" id="Phobius"/>
    </source>
</evidence>
<keyword evidence="6 8" id="KW-1133">Transmembrane helix</keyword>
<evidence type="ECO:0000313" key="10">
    <source>
        <dbReference type="EMBL" id="SDH92987.1"/>
    </source>
</evidence>
<dbReference type="OrthoDB" id="369870at2"/>
<feature type="transmembrane region" description="Helical" evidence="8">
    <location>
        <begin position="183"/>
        <end position="201"/>
    </location>
</feature>
<evidence type="ECO:0000256" key="7">
    <source>
        <dbReference type="ARBA" id="ARBA00023136"/>
    </source>
</evidence>
<keyword evidence="4" id="KW-1003">Cell membrane</keyword>